<dbReference type="EMBL" id="JARK01001510">
    <property type="protein sequence ID" value="EYB94174.1"/>
    <property type="molecule type" value="Genomic_DNA"/>
</dbReference>
<dbReference type="AlphaFoldDB" id="A0A016SV22"/>
<evidence type="ECO:0000313" key="1">
    <source>
        <dbReference type="EMBL" id="EYB94174.1"/>
    </source>
</evidence>
<proteinExistence type="predicted"/>
<reference evidence="2" key="1">
    <citation type="journal article" date="2015" name="Nat. Genet.">
        <title>The genome and transcriptome of the zoonotic hookworm Ancylostoma ceylanicum identify infection-specific gene families.</title>
        <authorList>
            <person name="Schwarz E.M."/>
            <person name="Hu Y."/>
            <person name="Antoshechkin I."/>
            <person name="Miller M.M."/>
            <person name="Sternberg P.W."/>
            <person name="Aroian R.V."/>
        </authorList>
    </citation>
    <scope>NUCLEOTIDE SEQUENCE</scope>
    <source>
        <strain evidence="2">HY135</strain>
    </source>
</reference>
<accession>A0A016SV22</accession>
<dbReference type="Proteomes" id="UP000024635">
    <property type="component" value="Unassembled WGS sequence"/>
</dbReference>
<protein>
    <submittedName>
        <fullName evidence="1">Uncharacterized protein</fullName>
    </submittedName>
</protein>
<comment type="caution">
    <text evidence="1">The sequence shown here is derived from an EMBL/GenBank/DDBJ whole genome shotgun (WGS) entry which is preliminary data.</text>
</comment>
<evidence type="ECO:0000313" key="2">
    <source>
        <dbReference type="Proteomes" id="UP000024635"/>
    </source>
</evidence>
<organism evidence="1 2">
    <name type="scientific">Ancylostoma ceylanicum</name>
    <dbReference type="NCBI Taxonomy" id="53326"/>
    <lineage>
        <taxon>Eukaryota</taxon>
        <taxon>Metazoa</taxon>
        <taxon>Ecdysozoa</taxon>
        <taxon>Nematoda</taxon>
        <taxon>Chromadorea</taxon>
        <taxon>Rhabditida</taxon>
        <taxon>Rhabditina</taxon>
        <taxon>Rhabditomorpha</taxon>
        <taxon>Strongyloidea</taxon>
        <taxon>Ancylostomatidae</taxon>
        <taxon>Ancylostomatinae</taxon>
        <taxon>Ancylostoma</taxon>
    </lineage>
</organism>
<keyword evidence="2" id="KW-1185">Reference proteome</keyword>
<gene>
    <name evidence="1" type="primary">Acey_s0174.g437</name>
    <name evidence="1" type="ORF">Y032_0174g437</name>
</gene>
<name>A0A016SV22_9BILA</name>
<sequence length="146" mass="16606">MQALPAGSLSRIRRLKGVSHFCRCGVNAAKVFARRQNTPMINHCRAPLGDVAERRRSEKVCKLLPPGPCRGSKVPVAKACVLFLPYTRRATSPSDVRQGMVVGYFAAQRQLSLLIHFLFFRKSCIYIVVGDRRLRRERVEFLHQLQ</sequence>